<proteinExistence type="predicted"/>
<dbReference type="GO" id="GO:0016757">
    <property type="term" value="F:glycosyltransferase activity"/>
    <property type="evidence" value="ECO:0007669"/>
    <property type="project" value="UniProtKB-KW"/>
</dbReference>
<sequence length="373" mass="41429">MKVFLTSTMYPRDAAGWRGVFIRNMVFGLARTPGLALDVWAPPGELPEGVVRATTPADSKWLGELVDKGGISHMMRSGGIRALLSPIKLLQLLASAYRRQRDVDIYHINWLQSALPLPDDGKPALITVLGNDLKLLSLPLMRPLLRRVMRKRKVAICPNAEWMAEPLQKAFGDIATIHPISFGIDPVWYAIERKAVTEAPTRWLVVARLTEDKMGPLFEWSRPLFEGGSRELHLFGPMEQTIDVPSWVHYHGPAAPEQLAAEWFPQACGLITLSRHAEGRPQVMLEAMAAGLPIVASRMPAHATVVIDGETGLLCDSPQSYDEALRTLEEASTNRQFGLAARRHVSDELGTWDDCARRYVTVYEQLLGDSGRA</sequence>
<gene>
    <name evidence="1" type="ORF">NC595_05095</name>
</gene>
<evidence type="ECO:0000313" key="2">
    <source>
        <dbReference type="Proteomes" id="UP001204615"/>
    </source>
</evidence>
<dbReference type="RefSeq" id="WP_253565201.1">
    <property type="nucleotide sequence ID" value="NZ_JAMZEK010000001.1"/>
</dbReference>
<name>A0ABT1F7U4_9GAMM</name>
<dbReference type="Pfam" id="PF13692">
    <property type="entry name" value="Glyco_trans_1_4"/>
    <property type="match status" value="1"/>
</dbReference>
<dbReference type="EMBL" id="JAMZEK010000001">
    <property type="protein sequence ID" value="MCP1373432.1"/>
    <property type="molecule type" value="Genomic_DNA"/>
</dbReference>
<keyword evidence="1" id="KW-0808">Transferase</keyword>
<comment type="caution">
    <text evidence="1">The sequence shown here is derived from an EMBL/GenBank/DDBJ whole genome shotgun (WGS) entry which is preliminary data.</text>
</comment>
<evidence type="ECO:0000313" key="1">
    <source>
        <dbReference type="EMBL" id="MCP1373432.1"/>
    </source>
</evidence>
<dbReference type="PANTHER" id="PTHR12526">
    <property type="entry name" value="GLYCOSYLTRANSFERASE"/>
    <property type="match status" value="1"/>
</dbReference>
<reference evidence="1 2" key="1">
    <citation type="submission" date="2022-06" db="EMBL/GenBank/DDBJ databases">
        <title>Dyella sp. Sa strain:Sa Genome sequencing.</title>
        <authorList>
            <person name="Park S."/>
        </authorList>
    </citation>
    <scope>NUCLEOTIDE SEQUENCE [LARGE SCALE GENOMIC DNA]</scope>
    <source>
        <strain evidence="1 2">Sa</strain>
    </source>
</reference>
<dbReference type="Proteomes" id="UP001204615">
    <property type="component" value="Unassembled WGS sequence"/>
</dbReference>
<protein>
    <submittedName>
        <fullName evidence="1">Glycosyltransferase</fullName>
        <ecNumber evidence="1">2.4.-.-</ecNumber>
    </submittedName>
</protein>
<accession>A0ABT1F7U4</accession>
<dbReference type="SUPFAM" id="SSF53756">
    <property type="entry name" value="UDP-Glycosyltransferase/glycogen phosphorylase"/>
    <property type="match status" value="1"/>
</dbReference>
<dbReference type="PANTHER" id="PTHR12526:SF590">
    <property type="entry name" value="ALPHA-MALTOSE-1-PHOSPHATE SYNTHASE"/>
    <property type="match status" value="1"/>
</dbReference>
<organism evidence="1 2">
    <name type="scientific">Dyella lutea</name>
    <dbReference type="NCBI Taxonomy" id="2950441"/>
    <lineage>
        <taxon>Bacteria</taxon>
        <taxon>Pseudomonadati</taxon>
        <taxon>Pseudomonadota</taxon>
        <taxon>Gammaproteobacteria</taxon>
        <taxon>Lysobacterales</taxon>
        <taxon>Rhodanobacteraceae</taxon>
        <taxon>Dyella</taxon>
    </lineage>
</organism>
<dbReference type="Gene3D" id="3.40.50.2000">
    <property type="entry name" value="Glycogen Phosphorylase B"/>
    <property type="match status" value="2"/>
</dbReference>
<dbReference type="EC" id="2.4.-.-" evidence="1"/>
<keyword evidence="1" id="KW-0328">Glycosyltransferase</keyword>
<keyword evidence="2" id="KW-1185">Reference proteome</keyword>